<sequence length="502" mass="55930">MGVHRVMGTEIEYGISVPGQPGANPMVTSSQIVNAYGARPELSRNGRARWDYEEESPLRDARGFTYSGALYDPSEALADEDLGLANVILTNGARLYVDHAHPEYSTPEVTNPRDVVLWDKAGERVMAEAARRAASIPGSAPIHLYKNNTDNKGASYGAHENYLMRRQTPFADIVQFLTPFFVTRQIVCGAGRVGIGQDGSTPGFQISQRADFFEVEVGLETTLKRPIINTRDEPHADADKYRRLHVIIGDANLSEISTYLKVGTTALILEMIEEKALTADLGITDPVGELKQVSHDPSLTYRIKLRDGRRLTALDLQWAFLERAQAFVDSRGGDEQTTDVLRRWESVLDRLGRDPMSCADELDWVAKLRLLEGYRDRESLSWGSPKLQLVDLQYADVRPEKGLYHRLVARGSMKTLFTPEQVREAMTEPPEDTRAYFRGRCLAQYASEVVAASWDSVIFDVGRESLVRVPMMEPLRGTKAHVGALFDRCPSAKDLLEALTGA</sequence>
<keyword evidence="3" id="KW-1185">Reference proteome</keyword>
<evidence type="ECO:0000313" key="3">
    <source>
        <dbReference type="Proteomes" id="UP001501570"/>
    </source>
</evidence>
<gene>
    <name evidence="2" type="primary">dop</name>
    <name evidence="2" type="ORF">GCM10023322_15010</name>
</gene>
<comment type="caution">
    <text evidence="2">The sequence shown here is derived from an EMBL/GenBank/DDBJ whole genome shotgun (WGS) entry which is preliminary data.</text>
</comment>
<dbReference type="Pfam" id="PF03136">
    <property type="entry name" value="Pup_ligase"/>
    <property type="match status" value="1"/>
</dbReference>
<organism evidence="2 3">
    <name type="scientific">Rugosimonospora acidiphila</name>
    <dbReference type="NCBI Taxonomy" id="556531"/>
    <lineage>
        <taxon>Bacteria</taxon>
        <taxon>Bacillati</taxon>
        <taxon>Actinomycetota</taxon>
        <taxon>Actinomycetes</taxon>
        <taxon>Micromonosporales</taxon>
        <taxon>Micromonosporaceae</taxon>
        <taxon>Rugosimonospora</taxon>
    </lineage>
</organism>
<dbReference type="NCBIfam" id="TIGR03688">
    <property type="entry name" value="depupylase_Dop"/>
    <property type="match status" value="1"/>
</dbReference>
<dbReference type="InterPro" id="IPR022366">
    <property type="entry name" value="Pup_deamidase"/>
</dbReference>
<dbReference type="Proteomes" id="UP001501570">
    <property type="component" value="Unassembled WGS sequence"/>
</dbReference>
<name>A0ABP9RPC9_9ACTN</name>
<comment type="similarity">
    <text evidence="1">Belongs to the Pup ligase/Pup deamidase family. Pup deamidase subfamily.</text>
</comment>
<reference evidence="3" key="1">
    <citation type="journal article" date="2019" name="Int. J. Syst. Evol. Microbiol.">
        <title>The Global Catalogue of Microorganisms (GCM) 10K type strain sequencing project: providing services to taxonomists for standard genome sequencing and annotation.</title>
        <authorList>
            <consortium name="The Broad Institute Genomics Platform"/>
            <consortium name="The Broad Institute Genome Sequencing Center for Infectious Disease"/>
            <person name="Wu L."/>
            <person name="Ma J."/>
        </authorList>
    </citation>
    <scope>NUCLEOTIDE SEQUENCE [LARGE SCALE GENOMIC DNA]</scope>
    <source>
        <strain evidence="3">JCM 18304</strain>
    </source>
</reference>
<dbReference type="PANTHER" id="PTHR42307:SF2">
    <property type="entry name" value="PUP DEAMIDASE_DEPUPYLASE"/>
    <property type="match status" value="1"/>
</dbReference>
<dbReference type="InterPro" id="IPR004347">
    <property type="entry name" value="Pup_ligase/deamidase"/>
</dbReference>
<evidence type="ECO:0000313" key="2">
    <source>
        <dbReference type="EMBL" id="GAA5181108.1"/>
    </source>
</evidence>
<protein>
    <submittedName>
        <fullName evidence="2">Depupylase/deamidase Dop</fullName>
    </submittedName>
</protein>
<dbReference type="PANTHER" id="PTHR42307">
    <property type="entry name" value="PUP DEAMIDASE/DEPUPYLASE"/>
    <property type="match status" value="1"/>
</dbReference>
<dbReference type="RefSeq" id="WP_345627327.1">
    <property type="nucleotide sequence ID" value="NZ_BAABJQ010000003.1"/>
</dbReference>
<proteinExistence type="inferred from homology"/>
<evidence type="ECO:0000256" key="1">
    <source>
        <dbReference type="ARBA" id="ARBA00009114"/>
    </source>
</evidence>
<accession>A0ABP9RPC9</accession>
<dbReference type="PIRSF" id="PIRSF018077">
    <property type="entry name" value="UCP018077"/>
    <property type="match status" value="1"/>
</dbReference>
<dbReference type="EMBL" id="BAABJQ010000003">
    <property type="protein sequence ID" value="GAA5181108.1"/>
    <property type="molecule type" value="Genomic_DNA"/>
</dbReference>